<organism evidence="3 4">
    <name type="scientific">Oceanidesulfovibrio indonesiensis</name>
    <dbReference type="NCBI Taxonomy" id="54767"/>
    <lineage>
        <taxon>Bacteria</taxon>
        <taxon>Pseudomonadati</taxon>
        <taxon>Thermodesulfobacteriota</taxon>
        <taxon>Desulfovibrionia</taxon>
        <taxon>Desulfovibrionales</taxon>
        <taxon>Desulfovibrionaceae</taxon>
        <taxon>Oceanidesulfovibrio</taxon>
    </lineage>
</organism>
<dbReference type="Gene3D" id="3.40.50.1400">
    <property type="match status" value="2"/>
</dbReference>
<dbReference type="OrthoDB" id="9770331at2"/>
<keyword evidence="2" id="KW-0170">Cobalt</keyword>
<dbReference type="CDD" id="cd03413">
    <property type="entry name" value="CbiK_C"/>
    <property type="match status" value="1"/>
</dbReference>
<accession>A0A7M3ME27</accession>
<dbReference type="EMBL" id="QMIE01000009">
    <property type="protein sequence ID" value="TVM16955.1"/>
    <property type="molecule type" value="Genomic_DNA"/>
</dbReference>
<comment type="caution">
    <text evidence="3">The sequence shown here is derived from an EMBL/GenBank/DDBJ whole genome shotgun (WGS) entry which is preliminary data.</text>
</comment>
<evidence type="ECO:0000256" key="1">
    <source>
        <dbReference type="PIRSR" id="PIRSR033579-1"/>
    </source>
</evidence>
<dbReference type="PIRSF" id="PIRSF033579">
    <property type="entry name" value="Anaer_Co_chel"/>
    <property type="match status" value="1"/>
</dbReference>
<sequence>MLCLALFAPAPAFAGHGGSLPDKHGILLVAFGTSVPEARKALDNIDAKVKAAFPGVEVRWAYTSKTIRAKIAEETGETLRSPAEALAAMMDEGFTHVAVQSLHTIPGEEFHGLVQTAHSFRGMPKGIKKIVVGDPLLAKSEDLAAAADALIATLPEKRSPGEAVVFIGHGTHHPADVYYAALQHYLGKRDPNVFVGTVAGNPTLDDVLAELENAQPQTAYLLPFMSVAGDHAMNDMAGDEPDSWKSVLTDKGITAVPVLRGTAEVDPIVDIWVDHLRAAFDQLQ</sequence>
<name>A0A7M3ME27_9BACT</name>
<dbReference type="AlphaFoldDB" id="A0A7M3ME27"/>
<evidence type="ECO:0000313" key="3">
    <source>
        <dbReference type="EMBL" id="TVM16955.1"/>
    </source>
</evidence>
<keyword evidence="4" id="KW-1185">Reference proteome</keyword>
<dbReference type="Proteomes" id="UP000448292">
    <property type="component" value="Unassembled WGS sequence"/>
</dbReference>
<reference evidence="3 4" key="1">
    <citation type="submission" date="2018-06" db="EMBL/GenBank/DDBJ databases">
        <title>Complete genome of Desulfovibrio indonesiensis P37SLT.</title>
        <authorList>
            <person name="Crispim J.S."/>
            <person name="Vidigal P.M.P."/>
            <person name="Silva L.C.F."/>
            <person name="Laguardia C.N."/>
            <person name="Araujo L.C."/>
            <person name="Dias R.S."/>
            <person name="Sousa M.P."/>
            <person name="Paula S.O."/>
            <person name="Silva C."/>
        </authorList>
    </citation>
    <scope>NUCLEOTIDE SEQUENCE [LARGE SCALE GENOMIC DNA]</scope>
    <source>
        <strain evidence="3 4">P37SLT</strain>
    </source>
</reference>
<dbReference type="GO" id="GO:0046872">
    <property type="term" value="F:metal ion binding"/>
    <property type="evidence" value="ECO:0007669"/>
    <property type="project" value="UniProtKB-KW"/>
</dbReference>
<evidence type="ECO:0000256" key="2">
    <source>
        <dbReference type="PIRSR" id="PIRSR033579-3"/>
    </source>
</evidence>
<gene>
    <name evidence="3" type="ORF">DPQ33_10715</name>
</gene>
<dbReference type="SUPFAM" id="SSF53800">
    <property type="entry name" value="Chelatase"/>
    <property type="match status" value="1"/>
</dbReference>
<dbReference type="Pfam" id="PF06180">
    <property type="entry name" value="CbiK"/>
    <property type="match status" value="1"/>
</dbReference>
<dbReference type="GO" id="GO:0016852">
    <property type="term" value="F:sirohydrochlorin cobaltochelatase activity"/>
    <property type="evidence" value="ECO:0007669"/>
    <property type="project" value="InterPro"/>
</dbReference>
<dbReference type="GO" id="GO:0019251">
    <property type="term" value="P:anaerobic cobalamin biosynthetic process"/>
    <property type="evidence" value="ECO:0007669"/>
    <property type="project" value="InterPro"/>
</dbReference>
<feature type="binding site" evidence="2">
    <location>
        <position position="231"/>
    </location>
    <ligand>
        <name>Co(2+)</name>
        <dbReference type="ChEBI" id="CHEBI:48828"/>
    </ligand>
</feature>
<dbReference type="InterPro" id="IPR010388">
    <property type="entry name" value="Anaerobic_Co-chelatase"/>
</dbReference>
<protein>
    <submittedName>
        <fullName evidence="3">Sirohydrochlorin cobaltochelatase</fullName>
    </submittedName>
</protein>
<proteinExistence type="predicted"/>
<feature type="binding site" evidence="2">
    <location>
        <position position="169"/>
    </location>
    <ligand>
        <name>Co(2+)</name>
        <dbReference type="ChEBI" id="CHEBI:48828"/>
    </ligand>
</feature>
<evidence type="ECO:0000313" key="4">
    <source>
        <dbReference type="Proteomes" id="UP000448292"/>
    </source>
</evidence>
<keyword evidence="2" id="KW-0479">Metal-binding</keyword>
<feature type="active site" description="Proton acceptor" evidence="1">
    <location>
        <position position="169"/>
    </location>
</feature>
<dbReference type="CDD" id="cd03412">
    <property type="entry name" value="CbiK_N"/>
    <property type="match status" value="1"/>
</dbReference>